<organism evidence="3 4">
    <name type="scientific">Candidatus Gallitreponema excrementavium</name>
    <dbReference type="NCBI Taxonomy" id="2840840"/>
    <lineage>
        <taxon>Bacteria</taxon>
        <taxon>Pseudomonadati</taxon>
        <taxon>Spirochaetota</taxon>
        <taxon>Spirochaetia</taxon>
        <taxon>Spirochaetales</taxon>
        <taxon>Candidatus Gallitreponema</taxon>
    </lineage>
</organism>
<dbReference type="SMART" id="SM00471">
    <property type="entry name" value="HDc"/>
    <property type="match status" value="1"/>
</dbReference>
<dbReference type="PANTHER" id="PTHR43155:SF2">
    <property type="entry name" value="CYCLIC DI-GMP PHOSPHODIESTERASE PA4108"/>
    <property type="match status" value="1"/>
</dbReference>
<dbReference type="EMBL" id="JADIMM010000082">
    <property type="protein sequence ID" value="MBO8457993.1"/>
    <property type="molecule type" value="Genomic_DNA"/>
</dbReference>
<dbReference type="Proteomes" id="UP000823638">
    <property type="component" value="Unassembled WGS sequence"/>
</dbReference>
<evidence type="ECO:0000313" key="4">
    <source>
        <dbReference type="Proteomes" id="UP000823638"/>
    </source>
</evidence>
<reference evidence="3" key="2">
    <citation type="journal article" date="2021" name="PeerJ">
        <title>Extensive microbial diversity within the chicken gut microbiome revealed by metagenomics and culture.</title>
        <authorList>
            <person name="Gilroy R."/>
            <person name="Ravi A."/>
            <person name="Getino M."/>
            <person name="Pursley I."/>
            <person name="Horton D.L."/>
            <person name="Alikhan N.F."/>
            <person name="Baker D."/>
            <person name="Gharbi K."/>
            <person name="Hall N."/>
            <person name="Watson M."/>
            <person name="Adriaenssens E.M."/>
            <person name="Foster-Nyarko E."/>
            <person name="Jarju S."/>
            <person name="Secka A."/>
            <person name="Antonio M."/>
            <person name="Oren A."/>
            <person name="Chaudhuri R.R."/>
            <person name="La Ragione R."/>
            <person name="Hildebrand F."/>
            <person name="Pallen M.J."/>
        </authorList>
    </citation>
    <scope>NUCLEOTIDE SEQUENCE</scope>
    <source>
        <strain evidence="3">10532</strain>
    </source>
</reference>
<feature type="compositionally biased region" description="Acidic residues" evidence="1">
    <location>
        <begin position="58"/>
        <end position="68"/>
    </location>
</feature>
<dbReference type="Pfam" id="PF13487">
    <property type="entry name" value="HD_5"/>
    <property type="match status" value="1"/>
</dbReference>
<accession>A0A9D9HQJ6</accession>
<proteinExistence type="predicted"/>
<dbReference type="PROSITE" id="PS51832">
    <property type="entry name" value="HD_GYP"/>
    <property type="match status" value="1"/>
</dbReference>
<dbReference type="SUPFAM" id="SSF109604">
    <property type="entry name" value="HD-domain/PDEase-like"/>
    <property type="match status" value="1"/>
</dbReference>
<comment type="caution">
    <text evidence="3">The sequence shown here is derived from an EMBL/GenBank/DDBJ whole genome shotgun (WGS) entry which is preliminary data.</text>
</comment>
<dbReference type="AlphaFoldDB" id="A0A9D9HQJ6"/>
<reference evidence="3" key="1">
    <citation type="submission" date="2020-10" db="EMBL/GenBank/DDBJ databases">
        <authorList>
            <person name="Gilroy R."/>
        </authorList>
    </citation>
    <scope>NUCLEOTIDE SEQUENCE</scope>
    <source>
        <strain evidence="3">10532</strain>
    </source>
</reference>
<feature type="region of interest" description="Disordered" evidence="1">
    <location>
        <begin position="58"/>
        <end position="77"/>
    </location>
</feature>
<evidence type="ECO:0000259" key="2">
    <source>
        <dbReference type="PROSITE" id="PS51832"/>
    </source>
</evidence>
<feature type="domain" description="HD-GYP" evidence="2">
    <location>
        <begin position="136"/>
        <end position="331"/>
    </location>
</feature>
<dbReference type="CDD" id="cd00077">
    <property type="entry name" value="HDc"/>
    <property type="match status" value="1"/>
</dbReference>
<sequence length="395" mass="44637">MNAIPVKELKDGIYFTDDVYLDQNFLLLTKEIPVTNAFIKALMDWEVKSVYSEGELTDTEVTEPAESEEITRELEKDRDKNKTAFDFEEEKVSDPVMKGILDFYKYVETVYNHYSVKKNLSPQEISDKARDFCEFVKNNKTKVLSLVAFPPEAFKNYLASHSVRSTIFSIVIGLQLKFPNHKLIELTVSAMLHEIGMVCLPQQFFMSRRALTPQEKKMLAAHPVLSYNILREASFPVSVCLAAIEHHERMNGGGYPRNLDGSKISVYARIIAVACSFEAITSSRPYREGKDSHLGVMDIMRNSGKLYDESVVKALVYAISIYPIGLYVLLSNGKIGQVVDVNLILPKYPIVKVLGETDASGKNRVIPTTQIGVHIERPLTKQEWENIKASGNINR</sequence>
<name>A0A9D9HQJ6_9SPIR</name>
<protein>
    <submittedName>
        <fullName evidence="3">HD-GYP domain-containing protein</fullName>
    </submittedName>
</protein>
<dbReference type="Gene3D" id="1.10.3210.10">
    <property type="entry name" value="Hypothetical protein af1432"/>
    <property type="match status" value="1"/>
</dbReference>
<dbReference type="InterPro" id="IPR037522">
    <property type="entry name" value="HD_GYP_dom"/>
</dbReference>
<gene>
    <name evidence="3" type="ORF">IAA81_07170</name>
</gene>
<evidence type="ECO:0000256" key="1">
    <source>
        <dbReference type="SAM" id="MobiDB-lite"/>
    </source>
</evidence>
<dbReference type="PANTHER" id="PTHR43155">
    <property type="entry name" value="CYCLIC DI-GMP PHOSPHODIESTERASE PA4108-RELATED"/>
    <property type="match status" value="1"/>
</dbReference>
<dbReference type="InterPro" id="IPR003607">
    <property type="entry name" value="HD/PDEase_dom"/>
</dbReference>
<evidence type="ECO:0000313" key="3">
    <source>
        <dbReference type="EMBL" id="MBO8457993.1"/>
    </source>
</evidence>